<dbReference type="SUPFAM" id="SSF55785">
    <property type="entry name" value="PYP-like sensor domain (PAS domain)"/>
    <property type="match status" value="1"/>
</dbReference>
<dbReference type="AlphaFoldDB" id="A0A1N7JFA4"/>
<gene>
    <name evidence="4" type="ORF">SAMN05421687_105178</name>
</gene>
<dbReference type="STRING" id="570947.SAMN05421687_105178"/>
<dbReference type="Pfam" id="PF13487">
    <property type="entry name" value="HD_5"/>
    <property type="match status" value="1"/>
</dbReference>
<dbReference type="Gene3D" id="3.30.450.20">
    <property type="entry name" value="PAS domain"/>
    <property type="match status" value="1"/>
</dbReference>
<reference evidence="5" key="1">
    <citation type="submission" date="2017-01" db="EMBL/GenBank/DDBJ databases">
        <authorList>
            <person name="Varghese N."/>
            <person name="Submissions S."/>
        </authorList>
    </citation>
    <scope>NUCLEOTIDE SEQUENCE [LARGE SCALE GENOMIC DNA]</scope>
    <source>
        <strain evidence="5">DSM 23127</strain>
    </source>
</reference>
<dbReference type="InterPro" id="IPR029787">
    <property type="entry name" value="Nucleotide_cyclase"/>
</dbReference>
<dbReference type="SUPFAM" id="SSF109604">
    <property type="entry name" value="HD-domain/PDEase-like"/>
    <property type="match status" value="1"/>
</dbReference>
<dbReference type="InterPro" id="IPR043128">
    <property type="entry name" value="Rev_trsase/Diguanyl_cyclase"/>
</dbReference>
<keyword evidence="5" id="KW-1185">Reference proteome</keyword>
<keyword evidence="1" id="KW-0175">Coiled coil</keyword>
<dbReference type="OrthoDB" id="9759607at2"/>
<dbReference type="InterPro" id="IPR035965">
    <property type="entry name" value="PAS-like_dom_sf"/>
</dbReference>
<proteinExistence type="predicted"/>
<dbReference type="InterPro" id="IPR000160">
    <property type="entry name" value="GGDEF_dom"/>
</dbReference>
<dbReference type="InterPro" id="IPR003607">
    <property type="entry name" value="HD/PDEase_dom"/>
</dbReference>
<dbReference type="CDD" id="cd01949">
    <property type="entry name" value="GGDEF"/>
    <property type="match status" value="1"/>
</dbReference>
<evidence type="ECO:0000259" key="3">
    <source>
        <dbReference type="PROSITE" id="PS51832"/>
    </source>
</evidence>
<dbReference type="InterPro" id="IPR037522">
    <property type="entry name" value="HD_GYP_dom"/>
</dbReference>
<dbReference type="NCBIfam" id="TIGR00254">
    <property type="entry name" value="GGDEF"/>
    <property type="match status" value="1"/>
</dbReference>
<dbReference type="PANTHER" id="PTHR43155:SF2">
    <property type="entry name" value="CYCLIC DI-GMP PHOSPHODIESTERASE PA4108"/>
    <property type="match status" value="1"/>
</dbReference>
<dbReference type="Pfam" id="PF00990">
    <property type="entry name" value="GGDEF"/>
    <property type="match status" value="1"/>
</dbReference>
<feature type="coiled-coil region" evidence="1">
    <location>
        <begin position="36"/>
        <end position="63"/>
    </location>
</feature>
<dbReference type="Proteomes" id="UP000187608">
    <property type="component" value="Unassembled WGS sequence"/>
</dbReference>
<organism evidence="4 5">
    <name type="scientific">Salimicrobium flavidum</name>
    <dbReference type="NCBI Taxonomy" id="570947"/>
    <lineage>
        <taxon>Bacteria</taxon>
        <taxon>Bacillati</taxon>
        <taxon>Bacillota</taxon>
        <taxon>Bacilli</taxon>
        <taxon>Bacillales</taxon>
        <taxon>Bacillaceae</taxon>
        <taxon>Salimicrobium</taxon>
    </lineage>
</organism>
<dbReference type="SMART" id="SM00471">
    <property type="entry name" value="HDc"/>
    <property type="match status" value="1"/>
</dbReference>
<protein>
    <submittedName>
        <fullName evidence="4">Diguanylate cyclase (GGDEF) domain-containing protein</fullName>
    </submittedName>
</protein>
<dbReference type="SMART" id="SM00267">
    <property type="entry name" value="GGDEF"/>
    <property type="match status" value="1"/>
</dbReference>
<evidence type="ECO:0000313" key="4">
    <source>
        <dbReference type="EMBL" id="SIS47931.1"/>
    </source>
</evidence>
<dbReference type="CDD" id="cd00077">
    <property type="entry name" value="HDc"/>
    <property type="match status" value="1"/>
</dbReference>
<dbReference type="SUPFAM" id="SSF55073">
    <property type="entry name" value="Nucleotide cyclase"/>
    <property type="match status" value="1"/>
</dbReference>
<dbReference type="EMBL" id="FTOC01000005">
    <property type="protein sequence ID" value="SIS47931.1"/>
    <property type="molecule type" value="Genomic_DNA"/>
</dbReference>
<dbReference type="PANTHER" id="PTHR43155">
    <property type="entry name" value="CYCLIC DI-GMP PHOSPHODIESTERASE PA4108-RELATED"/>
    <property type="match status" value="1"/>
</dbReference>
<dbReference type="PROSITE" id="PS51832">
    <property type="entry name" value="HD_GYP"/>
    <property type="match status" value="1"/>
</dbReference>
<evidence type="ECO:0000256" key="1">
    <source>
        <dbReference type="SAM" id="Coils"/>
    </source>
</evidence>
<feature type="domain" description="HD-GYP" evidence="3">
    <location>
        <begin position="323"/>
        <end position="509"/>
    </location>
</feature>
<sequence length="509" mass="59061">MERMEEVIEQILQGHNVEDYKNDTKEEILSTLSVYHEELQYQNEELKRTNHQLTLMKEKYESLFYDAPIPYLIVDDAFLITAHNNKASELFETKDLKGTKLFQWINEESQDAFYFHTKQLEHHQNPQPADVTLLIDSQEKHVHVESNYIDKGQYRIACIDQTDSVNHQKHVEYLSIHDQMTNLFNRRHFEQKVKEFDSTTHFPLGFIMADINGLKLINDAFGHDKGDEGIRKVSEEMLYHARPSDLIARLGGDEFAILLPNTTEKELKEIRSRLEKSCIIKDDNNLHITTSFGSSVKKMAFQSTEEVLQLAENRMYRNKLFQKNSHRTSYINSMMASLFEKVPREEAHSKRVSQLSERLGQALQLDDTRLLNLKTAGMLHDIGKITIDHSILNKEGPLSGEEYEEVQRHSEIGHRILNSSEEFADLSMIVLSHHEHFDGYGYPLGLSGEDIKLEARIIHICDAYDAMVSERPYQDPLSREEAIQELKDNSGTQFDPQLVELFINEVLKP</sequence>
<accession>A0A1N7JFA4</accession>
<feature type="domain" description="GGDEF" evidence="2">
    <location>
        <begin position="202"/>
        <end position="333"/>
    </location>
</feature>
<name>A0A1N7JFA4_9BACI</name>
<evidence type="ECO:0000259" key="2">
    <source>
        <dbReference type="PROSITE" id="PS50887"/>
    </source>
</evidence>
<evidence type="ECO:0000313" key="5">
    <source>
        <dbReference type="Proteomes" id="UP000187608"/>
    </source>
</evidence>
<dbReference type="PROSITE" id="PS50887">
    <property type="entry name" value="GGDEF"/>
    <property type="match status" value="1"/>
</dbReference>
<dbReference type="Gene3D" id="3.30.70.270">
    <property type="match status" value="1"/>
</dbReference>
<dbReference type="Gene3D" id="1.10.3210.10">
    <property type="entry name" value="Hypothetical protein af1432"/>
    <property type="match status" value="1"/>
</dbReference>
<dbReference type="RefSeq" id="WP_076558868.1">
    <property type="nucleotide sequence ID" value="NZ_FTOC01000005.1"/>
</dbReference>